<evidence type="ECO:0000259" key="2">
    <source>
        <dbReference type="Pfam" id="PF13340"/>
    </source>
</evidence>
<accession>A0A3A6UZU4</accession>
<dbReference type="EMBL" id="QWDR01000001">
    <property type="protein sequence ID" value="RJY33332.1"/>
    <property type="molecule type" value="Genomic_DNA"/>
</dbReference>
<dbReference type="PANTHER" id="PTHR30007">
    <property type="entry name" value="PHP DOMAIN PROTEIN"/>
    <property type="match status" value="1"/>
</dbReference>
<comment type="caution">
    <text evidence="3">The sequence shown here is derived from an EMBL/GenBank/DDBJ whole genome shotgun (WGS) entry which is preliminary data.</text>
</comment>
<dbReference type="NCBIfam" id="NF033580">
    <property type="entry name" value="transpos_IS5_3"/>
    <property type="match status" value="1"/>
</dbReference>
<dbReference type="Proteomes" id="UP000277145">
    <property type="component" value="Unassembled WGS sequence"/>
</dbReference>
<dbReference type="GO" id="GO:0004803">
    <property type="term" value="F:transposase activity"/>
    <property type="evidence" value="ECO:0007669"/>
    <property type="project" value="InterPro"/>
</dbReference>
<evidence type="ECO:0000313" key="3">
    <source>
        <dbReference type="EMBL" id="RJY33332.1"/>
    </source>
</evidence>
<dbReference type="InterPro" id="IPR025161">
    <property type="entry name" value="IS402-like_dom"/>
</dbReference>
<proteinExistence type="predicted"/>
<gene>
    <name evidence="3" type="ORF">D1H98_00535</name>
</gene>
<sequence>MLTDDEWNRIKDCLPGKPGDPGRRGADNRLFIDGIMWMARNGAKWRSLPEEYGKWSTVHKRFIRWSKKGIWQMIFNTLAVDTDTEWLMIDSTIIRAHQHAAGAKRGQEKQALGRSRGGFSTKIHALCDALGNPLKFILTPGQTSDFTQALTLLEGKTTTAILADKGYDADYIINAAIDMNAVVIIPPKSHRKVLREYDKDIYKERNLIERMFNKLKHFRRVATRYDKLAQSFLSFVYIAATAL</sequence>
<dbReference type="GO" id="GO:0003677">
    <property type="term" value="F:DNA binding"/>
    <property type="evidence" value="ECO:0007669"/>
    <property type="project" value="InterPro"/>
</dbReference>
<protein>
    <submittedName>
        <fullName evidence="3">IS5 family transposase</fullName>
    </submittedName>
</protein>
<dbReference type="GO" id="GO:0006313">
    <property type="term" value="P:DNA transposition"/>
    <property type="evidence" value="ECO:0007669"/>
    <property type="project" value="InterPro"/>
</dbReference>
<organism evidence="3 4">
    <name type="scientific">Legionella pneumophila subsp. pneumophila</name>
    <dbReference type="NCBI Taxonomy" id="91891"/>
    <lineage>
        <taxon>Bacteria</taxon>
        <taxon>Pseudomonadati</taxon>
        <taxon>Pseudomonadota</taxon>
        <taxon>Gammaproteobacteria</taxon>
        <taxon>Legionellales</taxon>
        <taxon>Legionellaceae</taxon>
        <taxon>Legionella</taxon>
    </lineage>
</organism>
<dbReference type="Pfam" id="PF13340">
    <property type="entry name" value="DUF4096"/>
    <property type="match status" value="1"/>
</dbReference>
<evidence type="ECO:0000313" key="4">
    <source>
        <dbReference type="Proteomes" id="UP000277145"/>
    </source>
</evidence>
<feature type="domain" description="Transposase IS4-like" evidence="1">
    <location>
        <begin position="87"/>
        <end position="239"/>
    </location>
</feature>
<name>A0A3A6UZU4_LEGPN</name>
<dbReference type="Pfam" id="PF01609">
    <property type="entry name" value="DDE_Tnp_1"/>
    <property type="match status" value="1"/>
</dbReference>
<evidence type="ECO:0000259" key="1">
    <source>
        <dbReference type="Pfam" id="PF01609"/>
    </source>
</evidence>
<dbReference type="InterPro" id="IPR002559">
    <property type="entry name" value="Transposase_11"/>
</dbReference>
<dbReference type="AlphaFoldDB" id="A0A3A6UZU4"/>
<dbReference type="PANTHER" id="PTHR30007:SF1">
    <property type="entry name" value="BLR1914 PROTEIN"/>
    <property type="match status" value="1"/>
</dbReference>
<reference evidence="3 4" key="1">
    <citation type="submission" date="2018-08" db="EMBL/GenBank/DDBJ databases">
        <title>Genome Sequences of Legionella pneumophila subsp. pneumophila Isolates, Recovered from a Drinking Water System in a Large Builging.</title>
        <authorList>
            <person name="Gomez-Alvarez V."/>
            <person name="Boczek L."/>
            <person name="King D."/>
            <person name="Pemberton A."/>
            <person name="Pfaller S."/>
            <person name="Rodgers M."/>
            <person name="Santodomingo J."/>
            <person name="Revetta R."/>
        </authorList>
    </citation>
    <scope>NUCLEOTIDE SEQUENCE [LARGE SCALE GENOMIC DNA]</scope>
    <source>
        <strain evidence="3 4">L01C.1</strain>
    </source>
</reference>
<feature type="domain" description="Insertion element IS402-like" evidence="2">
    <location>
        <begin position="2"/>
        <end position="75"/>
    </location>
</feature>